<protein>
    <submittedName>
        <fullName evidence="1">AhpD-like protein</fullName>
    </submittedName>
</protein>
<dbReference type="EMBL" id="JAGMWT010000006">
    <property type="protein sequence ID" value="KAH7127249.1"/>
    <property type="molecule type" value="Genomic_DNA"/>
</dbReference>
<sequence>MSRFPPIARNEMSEAQERIQGGVSDIFATLPTQLQWKNDAGLIFGPYSPLFYTEELSNPWFALAFAVTRQSRFTSREKELCILAVLSQRDAPYLYYAHSIIATDIGFTEIQIQQAFQGDLPEELNEREHAIFKLSLVLTNLRQPMEDEPFKHFEAVLGRDGIAGIAHLVSGYVYVAILANISDSVVHGGKETLLAPFKDSGSPS</sequence>
<dbReference type="Proteomes" id="UP000700596">
    <property type="component" value="Unassembled WGS sequence"/>
</dbReference>
<comment type="caution">
    <text evidence="1">The sequence shown here is derived from an EMBL/GenBank/DDBJ whole genome shotgun (WGS) entry which is preliminary data.</text>
</comment>
<organism evidence="1 2">
    <name type="scientific">Dendryphion nanum</name>
    <dbReference type="NCBI Taxonomy" id="256645"/>
    <lineage>
        <taxon>Eukaryota</taxon>
        <taxon>Fungi</taxon>
        <taxon>Dikarya</taxon>
        <taxon>Ascomycota</taxon>
        <taxon>Pezizomycotina</taxon>
        <taxon>Dothideomycetes</taxon>
        <taxon>Pleosporomycetidae</taxon>
        <taxon>Pleosporales</taxon>
        <taxon>Torulaceae</taxon>
        <taxon>Dendryphion</taxon>
    </lineage>
</organism>
<dbReference type="SUPFAM" id="SSF69118">
    <property type="entry name" value="AhpD-like"/>
    <property type="match status" value="1"/>
</dbReference>
<dbReference type="AlphaFoldDB" id="A0A9P9IQ82"/>
<dbReference type="OrthoDB" id="2567457at2759"/>
<feature type="non-terminal residue" evidence="1">
    <location>
        <position position="1"/>
    </location>
</feature>
<accession>A0A9P9IQ82</accession>
<proteinExistence type="predicted"/>
<dbReference type="PANTHER" id="PTHR34846">
    <property type="entry name" value="4-CARBOXYMUCONOLACTONE DECARBOXYLASE FAMILY PROTEIN (AFU_ORTHOLOGUE AFUA_6G11590)"/>
    <property type="match status" value="1"/>
</dbReference>
<dbReference type="PANTHER" id="PTHR34846:SF11">
    <property type="entry name" value="4-CARBOXYMUCONOLACTONE DECARBOXYLASE FAMILY PROTEIN (AFU_ORTHOLOGUE AFUA_6G11590)"/>
    <property type="match status" value="1"/>
</dbReference>
<name>A0A9P9IQ82_9PLEO</name>
<evidence type="ECO:0000313" key="1">
    <source>
        <dbReference type="EMBL" id="KAH7127249.1"/>
    </source>
</evidence>
<gene>
    <name evidence="1" type="ORF">B0J11DRAFT_605288</name>
</gene>
<evidence type="ECO:0000313" key="2">
    <source>
        <dbReference type="Proteomes" id="UP000700596"/>
    </source>
</evidence>
<keyword evidence="2" id="KW-1185">Reference proteome</keyword>
<reference evidence="1" key="1">
    <citation type="journal article" date="2021" name="Nat. Commun.">
        <title>Genetic determinants of endophytism in the Arabidopsis root mycobiome.</title>
        <authorList>
            <person name="Mesny F."/>
            <person name="Miyauchi S."/>
            <person name="Thiergart T."/>
            <person name="Pickel B."/>
            <person name="Atanasova L."/>
            <person name="Karlsson M."/>
            <person name="Huettel B."/>
            <person name="Barry K.W."/>
            <person name="Haridas S."/>
            <person name="Chen C."/>
            <person name="Bauer D."/>
            <person name="Andreopoulos W."/>
            <person name="Pangilinan J."/>
            <person name="LaButti K."/>
            <person name="Riley R."/>
            <person name="Lipzen A."/>
            <person name="Clum A."/>
            <person name="Drula E."/>
            <person name="Henrissat B."/>
            <person name="Kohler A."/>
            <person name="Grigoriev I.V."/>
            <person name="Martin F.M."/>
            <person name="Hacquard S."/>
        </authorList>
    </citation>
    <scope>NUCLEOTIDE SEQUENCE</scope>
    <source>
        <strain evidence="1">MPI-CAGE-CH-0243</strain>
    </source>
</reference>
<dbReference type="InterPro" id="IPR029032">
    <property type="entry name" value="AhpD-like"/>
</dbReference>
<dbReference type="Gene3D" id="1.20.1290.10">
    <property type="entry name" value="AhpD-like"/>
    <property type="match status" value="1"/>
</dbReference>